<reference evidence="2 3" key="1">
    <citation type="journal article" date="2007" name="Science">
        <title>Sea anemone genome reveals ancestral eumetazoan gene repertoire and genomic organization.</title>
        <authorList>
            <person name="Putnam N.H."/>
            <person name="Srivastava M."/>
            <person name="Hellsten U."/>
            <person name="Dirks B."/>
            <person name="Chapman J."/>
            <person name="Salamov A."/>
            <person name="Terry A."/>
            <person name="Shapiro H."/>
            <person name="Lindquist E."/>
            <person name="Kapitonov V.V."/>
            <person name="Jurka J."/>
            <person name="Genikhovich G."/>
            <person name="Grigoriev I.V."/>
            <person name="Lucas S.M."/>
            <person name="Steele R.E."/>
            <person name="Finnerty J.R."/>
            <person name="Technau U."/>
            <person name="Martindale M.Q."/>
            <person name="Rokhsar D.S."/>
        </authorList>
    </citation>
    <scope>NUCLEOTIDE SEQUENCE [LARGE SCALE GENOMIC DNA]</scope>
    <source>
        <strain evidence="3">CH2 X CH6</strain>
    </source>
</reference>
<feature type="non-terminal residue" evidence="2">
    <location>
        <position position="1"/>
    </location>
</feature>
<proteinExistence type="predicted"/>
<keyword evidence="1" id="KW-0472">Membrane</keyword>
<evidence type="ECO:0000313" key="2">
    <source>
        <dbReference type="EMBL" id="EDO40214.1"/>
    </source>
</evidence>
<dbReference type="HOGENOM" id="CLU_2801372_0_0_1"/>
<organism evidence="2 3">
    <name type="scientific">Nematostella vectensis</name>
    <name type="common">Starlet sea anemone</name>
    <dbReference type="NCBI Taxonomy" id="45351"/>
    <lineage>
        <taxon>Eukaryota</taxon>
        <taxon>Metazoa</taxon>
        <taxon>Cnidaria</taxon>
        <taxon>Anthozoa</taxon>
        <taxon>Hexacorallia</taxon>
        <taxon>Actiniaria</taxon>
        <taxon>Edwardsiidae</taxon>
        <taxon>Nematostella</taxon>
    </lineage>
</organism>
<feature type="transmembrane region" description="Helical" evidence="1">
    <location>
        <begin position="12"/>
        <end position="32"/>
    </location>
</feature>
<name>A7S814_NEMVE</name>
<gene>
    <name evidence="2" type="ORF">NEMVEDRAFT_v1g167588</name>
</gene>
<dbReference type="Proteomes" id="UP000001593">
    <property type="component" value="Unassembled WGS sequence"/>
</dbReference>
<dbReference type="AlphaFoldDB" id="A7S814"/>
<keyword evidence="3" id="KW-1185">Reference proteome</keyword>
<keyword evidence="1" id="KW-0812">Transmembrane</keyword>
<protein>
    <submittedName>
        <fullName evidence="2">Uncharacterized protein</fullName>
    </submittedName>
</protein>
<dbReference type="InParanoid" id="A7S814"/>
<keyword evidence="1" id="KW-1133">Transmembrane helix</keyword>
<dbReference type="EMBL" id="DS469595">
    <property type="protein sequence ID" value="EDO40214.1"/>
    <property type="molecule type" value="Genomic_DNA"/>
</dbReference>
<accession>A7S814</accession>
<evidence type="ECO:0000313" key="3">
    <source>
        <dbReference type="Proteomes" id="UP000001593"/>
    </source>
</evidence>
<sequence length="68" mass="7661">MKGSTFNSTNIPAYALNIALYHGHTMVLLKFVKMPSIRHVASSSTDPYMYHGIVPSIGMLSYMYHRIV</sequence>
<evidence type="ECO:0000256" key="1">
    <source>
        <dbReference type="SAM" id="Phobius"/>
    </source>
</evidence>